<accession>A0A540N993</accession>
<evidence type="ECO:0000313" key="3">
    <source>
        <dbReference type="Proteomes" id="UP000315295"/>
    </source>
</evidence>
<feature type="compositionally biased region" description="Polar residues" evidence="1">
    <location>
        <begin position="71"/>
        <end position="92"/>
    </location>
</feature>
<evidence type="ECO:0000313" key="2">
    <source>
        <dbReference type="EMBL" id="TQE07607.1"/>
    </source>
</evidence>
<feature type="region of interest" description="Disordered" evidence="1">
    <location>
        <begin position="71"/>
        <end position="96"/>
    </location>
</feature>
<evidence type="ECO:0000256" key="1">
    <source>
        <dbReference type="SAM" id="MobiDB-lite"/>
    </source>
</evidence>
<dbReference type="Proteomes" id="UP000315295">
    <property type="component" value="Unassembled WGS sequence"/>
</dbReference>
<proteinExistence type="predicted"/>
<dbReference type="EMBL" id="VIEB01000083">
    <property type="protein sequence ID" value="TQE07607.1"/>
    <property type="molecule type" value="Genomic_DNA"/>
</dbReference>
<gene>
    <name evidence="2" type="ORF">C1H46_006750</name>
</gene>
<dbReference type="AlphaFoldDB" id="A0A540N993"/>
<keyword evidence="3" id="KW-1185">Reference proteome</keyword>
<comment type="caution">
    <text evidence="2">The sequence shown here is derived from an EMBL/GenBank/DDBJ whole genome shotgun (WGS) entry which is preliminary data.</text>
</comment>
<organism evidence="2 3">
    <name type="scientific">Malus baccata</name>
    <name type="common">Siberian crab apple</name>
    <name type="synonym">Pyrus baccata</name>
    <dbReference type="NCBI Taxonomy" id="106549"/>
    <lineage>
        <taxon>Eukaryota</taxon>
        <taxon>Viridiplantae</taxon>
        <taxon>Streptophyta</taxon>
        <taxon>Embryophyta</taxon>
        <taxon>Tracheophyta</taxon>
        <taxon>Spermatophyta</taxon>
        <taxon>Magnoliopsida</taxon>
        <taxon>eudicotyledons</taxon>
        <taxon>Gunneridae</taxon>
        <taxon>Pentapetalae</taxon>
        <taxon>rosids</taxon>
        <taxon>fabids</taxon>
        <taxon>Rosales</taxon>
        <taxon>Rosaceae</taxon>
        <taxon>Amygdaloideae</taxon>
        <taxon>Maleae</taxon>
        <taxon>Malus</taxon>
    </lineage>
</organism>
<feature type="compositionally biased region" description="Low complexity" evidence="1">
    <location>
        <begin position="12"/>
        <end position="23"/>
    </location>
</feature>
<feature type="region of interest" description="Disordered" evidence="1">
    <location>
        <begin position="1"/>
        <end position="23"/>
    </location>
</feature>
<sequence length="228" mass="25741">MSNLIRTRRAMTSTPSLTTTPTIATTTPAEMDHRLVNPVDPVGPPVPQAQASLTFSVALPVSALCTQQCPRTTNQMSPSRSIIDASGTQPAKKNTWGPCRQLKTAKVTRVTNGRIPIKYDGRHRAAPTVEQHSALAHDIGHVMRTFCPMRWKSWKAMPEETKNTTNYNLEDMDDDMFAYLNRLISESYKQWKNDMHQCFQQFDDPRRQQDQSGEENSSPPFGFEAFLL</sequence>
<name>A0A540N993_MALBA</name>
<reference evidence="2 3" key="1">
    <citation type="journal article" date="2019" name="G3 (Bethesda)">
        <title>Sequencing of a Wild Apple (Malus baccata) Genome Unravels the Differences Between Cultivated and Wild Apple Species Regarding Disease Resistance and Cold Tolerance.</title>
        <authorList>
            <person name="Chen X."/>
        </authorList>
    </citation>
    <scope>NUCLEOTIDE SEQUENCE [LARGE SCALE GENOMIC DNA]</scope>
    <source>
        <strain evidence="3">cv. Shandingzi</strain>
        <tissue evidence="2">Leaves</tissue>
    </source>
</reference>
<protein>
    <submittedName>
        <fullName evidence="2">Uncharacterized protein</fullName>
    </submittedName>
</protein>